<dbReference type="OrthoDB" id="4869960at2759"/>
<dbReference type="Gramene" id="TraesNOR7D03G04536080.1">
    <property type="protein sequence ID" value="TraesNOR7D03G04536080.1"/>
    <property type="gene ID" value="TraesNOR7D03G04536080"/>
</dbReference>
<dbReference type="PANTHER" id="PTHR15574">
    <property type="entry name" value="WD REPEAT DOMAIN-CONTAINING FAMILY"/>
    <property type="match status" value="1"/>
</dbReference>
<evidence type="ECO:0000313" key="6">
    <source>
        <dbReference type="Proteomes" id="UP000019116"/>
    </source>
</evidence>
<feature type="repeat" description="WD" evidence="3">
    <location>
        <begin position="44"/>
        <end position="85"/>
    </location>
</feature>
<dbReference type="Gramene" id="TraesMAC7D03G04479440.1">
    <property type="protein sequence ID" value="TraesMAC7D03G04479440.1"/>
    <property type="gene ID" value="TraesMAC7D03G04479440"/>
</dbReference>
<dbReference type="Gramene" id="TraesJUL7D03G04532100.1">
    <property type="protein sequence ID" value="TraesJUL7D03G04532100.1"/>
    <property type="gene ID" value="TraesJUL7D03G04532100"/>
</dbReference>
<dbReference type="Gramene" id="TraesJAG7D03G04471260.1">
    <property type="protein sequence ID" value="TraesJAG7D03G04471260.1"/>
    <property type="gene ID" value="TraesJAG7D03G04471260"/>
</dbReference>
<dbReference type="PROSITE" id="PS50294">
    <property type="entry name" value="WD_REPEATS_REGION"/>
    <property type="match status" value="1"/>
</dbReference>
<dbReference type="InterPro" id="IPR001680">
    <property type="entry name" value="WD40_rpt"/>
</dbReference>
<dbReference type="PANTHER" id="PTHR15574:SF38">
    <property type="entry name" value="OS06G0724500 PROTEIN"/>
    <property type="match status" value="1"/>
</dbReference>
<dbReference type="Gramene" id="TraesCLE_scaffold_126716_01G000300.1">
    <property type="protein sequence ID" value="TraesCLE_scaffold_126716_01G000300.1"/>
    <property type="gene ID" value="TraesCLE_scaffold_126716_01G000300"/>
</dbReference>
<dbReference type="STRING" id="4565.A0A3B6TZR2"/>
<dbReference type="InterPro" id="IPR045151">
    <property type="entry name" value="DCAF8"/>
</dbReference>
<feature type="compositionally biased region" description="Acidic residues" evidence="4">
    <location>
        <begin position="388"/>
        <end position="397"/>
    </location>
</feature>
<dbReference type="Gramene" id="TraesLAC7D03G04434950.1">
    <property type="protein sequence ID" value="TraesLAC7D03G04434950.1"/>
    <property type="gene ID" value="TraesLAC7D03G04434950"/>
</dbReference>
<keyword evidence="1 3" id="KW-0853">WD repeat</keyword>
<reference evidence="5" key="2">
    <citation type="submission" date="2018-10" db="UniProtKB">
        <authorList>
            <consortium name="EnsemblPlants"/>
        </authorList>
    </citation>
    <scope>IDENTIFICATION</scope>
</reference>
<feature type="region of interest" description="Disordered" evidence="4">
    <location>
        <begin position="376"/>
        <end position="441"/>
    </location>
</feature>
<dbReference type="Gramene" id="TraesWEE_scaffold_042083_01G000600.1">
    <property type="protein sequence ID" value="TraesWEE_scaffold_042083_01G000600.1"/>
    <property type="gene ID" value="TraesWEE_scaffold_042083_01G000600"/>
</dbReference>
<dbReference type="SMART" id="SM00320">
    <property type="entry name" value="WD40"/>
    <property type="match status" value="7"/>
</dbReference>
<dbReference type="Gramene" id="TraesSYM7D03G04541480.1">
    <property type="protein sequence ID" value="TraesSYM7D03G04541480.1"/>
    <property type="gene ID" value="TraesSYM7D03G04541480"/>
</dbReference>
<evidence type="ECO:0000256" key="2">
    <source>
        <dbReference type="ARBA" id="ARBA00022737"/>
    </source>
</evidence>
<protein>
    <submittedName>
        <fullName evidence="5">Uncharacterized protein</fullName>
    </submittedName>
</protein>
<dbReference type="EnsemblPlants" id="TraesCS7D02G528800.1">
    <property type="protein sequence ID" value="TraesCS7D02G528800.1"/>
    <property type="gene ID" value="TraesCS7D02G528800"/>
</dbReference>
<dbReference type="InterPro" id="IPR015943">
    <property type="entry name" value="WD40/YVTN_repeat-like_dom_sf"/>
</dbReference>
<sequence length="459" mass="51536">MPAEGTRVAGLRAREDGRLPPRRFAAAVMASEDFVHSLGIQRRLRKHKRTVNTVSFNSSGSLLLSASNDETAMLWSTEEAAPALMFHTGHRSDVLHAQFMPLSHDRSIVTCGADAEVRHSHVQQGGSVLTDKLANLRCMVHQLAVEPGSPHKFFSCVVDGSVWHFDLREKHPRKLFRCGAVRRFDYLSGDTMYLCAIAVDPRNHSCFAVAGGDEYVRLYDARKIEMERSKFGLPVEQFCPQHLVSEKGDVITGLAYSQTGELLASYRNDSIYLFEREHGLYFNDFDEFHSEKLPVPRSFKGHLNMQVLKGVSFLGPNCEYVSSGSDCGHVFIWRKKDGELIRMLKGDTQSVNCVEQHPHEIVIASCGTNTDIKIWAPGDSENPSTAPLDEDSVDEGDYMLSARYDSSSDEDGDEDGDDDDDDEEDDDDNDDYDEDEDDDEIWTDIELQMGRNLPLPFVN</sequence>
<dbReference type="GO" id="GO:0080008">
    <property type="term" value="C:Cul4-RING E3 ubiquitin ligase complex"/>
    <property type="evidence" value="ECO:0000318"/>
    <property type="project" value="GO_Central"/>
</dbReference>
<dbReference type="AlphaFoldDB" id="A0A3B6TZR2"/>
<dbReference type="Gramene" id="TraesROB_scaffold_023181_01G000400.1">
    <property type="protein sequence ID" value="TraesROB_scaffold_023181_01G000400.1"/>
    <property type="gene ID" value="TraesROB_scaffold_023181_01G000400"/>
</dbReference>
<dbReference type="RefSeq" id="XP_044437935.1">
    <property type="nucleotide sequence ID" value="XM_044582000.1"/>
</dbReference>
<feature type="repeat" description="WD" evidence="3">
    <location>
        <begin position="344"/>
        <end position="375"/>
    </location>
</feature>
<keyword evidence="6" id="KW-1185">Reference proteome</keyword>
<dbReference type="Gramene" id="TraesARI7D03G04564350.1">
    <property type="protein sequence ID" value="TraesARI7D03G04564350.1"/>
    <property type="gene ID" value="TraesARI7D03G04564350"/>
</dbReference>
<evidence type="ECO:0000256" key="4">
    <source>
        <dbReference type="SAM" id="MobiDB-lite"/>
    </source>
</evidence>
<dbReference type="Pfam" id="PF00400">
    <property type="entry name" value="WD40"/>
    <property type="match status" value="3"/>
</dbReference>
<dbReference type="Gramene" id="TraesCS7D02G528800.1">
    <property type="protein sequence ID" value="TraesCS7D02G528800.1"/>
    <property type="gene ID" value="TraesCS7D02G528800"/>
</dbReference>
<dbReference type="Proteomes" id="UP000019116">
    <property type="component" value="Chromosome 7D"/>
</dbReference>
<evidence type="ECO:0000256" key="1">
    <source>
        <dbReference type="ARBA" id="ARBA00022574"/>
    </source>
</evidence>
<dbReference type="PROSITE" id="PS50082">
    <property type="entry name" value="WD_REPEATS_2"/>
    <property type="match status" value="2"/>
</dbReference>
<keyword evidence="2" id="KW-0677">Repeat</keyword>
<gene>
    <name evidence="5" type="primary">LOC123164492</name>
</gene>
<feature type="compositionally biased region" description="Acidic residues" evidence="4">
    <location>
        <begin position="407"/>
        <end position="441"/>
    </location>
</feature>
<dbReference type="OMA" id="LANLRCM"/>
<name>A0A3B6TZR2_WHEAT</name>
<dbReference type="InterPro" id="IPR036322">
    <property type="entry name" value="WD40_repeat_dom_sf"/>
</dbReference>
<proteinExistence type="predicted"/>
<evidence type="ECO:0000313" key="5">
    <source>
        <dbReference type="EnsemblPlants" id="TraesCS7D02G528800.1"/>
    </source>
</evidence>
<dbReference type="PaxDb" id="4565-Traes_7DL_A3FF03D5A.2"/>
<reference evidence="5" key="1">
    <citation type="submission" date="2018-08" db="EMBL/GenBank/DDBJ databases">
        <authorList>
            <person name="Rossello M."/>
        </authorList>
    </citation>
    <scope>NUCLEOTIDE SEQUENCE [LARGE SCALE GENOMIC DNA]</scope>
    <source>
        <strain evidence="5">cv. Chinese Spring</strain>
    </source>
</reference>
<dbReference type="Gene3D" id="2.130.10.10">
    <property type="entry name" value="YVTN repeat-like/Quinoprotein amine dehydrogenase"/>
    <property type="match status" value="1"/>
</dbReference>
<organism evidence="5">
    <name type="scientific">Triticum aestivum</name>
    <name type="common">Wheat</name>
    <dbReference type="NCBI Taxonomy" id="4565"/>
    <lineage>
        <taxon>Eukaryota</taxon>
        <taxon>Viridiplantae</taxon>
        <taxon>Streptophyta</taxon>
        <taxon>Embryophyta</taxon>
        <taxon>Tracheophyta</taxon>
        <taxon>Spermatophyta</taxon>
        <taxon>Magnoliopsida</taxon>
        <taxon>Liliopsida</taxon>
        <taxon>Poales</taxon>
        <taxon>Poaceae</taxon>
        <taxon>BOP clade</taxon>
        <taxon>Pooideae</taxon>
        <taxon>Triticodae</taxon>
        <taxon>Triticeae</taxon>
        <taxon>Triticinae</taxon>
        <taxon>Triticum</taxon>
    </lineage>
</organism>
<dbReference type="SMR" id="A0A3B6TZR2"/>
<dbReference type="SUPFAM" id="SSF50978">
    <property type="entry name" value="WD40 repeat-like"/>
    <property type="match status" value="1"/>
</dbReference>
<dbReference type="Gramene" id="TraesPARA_EIv1.0_2636420.1">
    <property type="protein sequence ID" value="TraesPARA_EIv1.0_2636420.1.CDS"/>
    <property type="gene ID" value="TraesPARA_EIv1.0_2636420"/>
</dbReference>
<accession>A0A3B6TZR2</accession>
<dbReference type="GeneID" id="123164492"/>
<dbReference type="Gramene" id="TraesCS7D03G1245500.1">
    <property type="protein sequence ID" value="TraesCS7D03G1245500.1.CDS"/>
    <property type="gene ID" value="TraesCS7D03G1245500"/>
</dbReference>
<dbReference type="GO" id="GO:0005737">
    <property type="term" value="C:cytoplasm"/>
    <property type="evidence" value="ECO:0000318"/>
    <property type="project" value="GO_Central"/>
</dbReference>
<evidence type="ECO:0000256" key="3">
    <source>
        <dbReference type="PROSITE-ProRule" id="PRU00221"/>
    </source>
</evidence>
<dbReference type="Gramene" id="TraesLDM7D03G04494620.1">
    <property type="protein sequence ID" value="TraesLDM7D03G04494620.1"/>
    <property type="gene ID" value="TraesLDM7D03G04494620"/>
</dbReference>
<dbReference type="Gramene" id="TraesSTA7D03G04481190.1">
    <property type="protein sequence ID" value="TraesSTA7D03G04481190.1"/>
    <property type="gene ID" value="TraesSTA7D03G04481190"/>
</dbReference>